<reference evidence="1 2" key="1">
    <citation type="submission" date="2012-12" db="EMBL/GenBank/DDBJ databases">
        <title>Genome assembly of Fulvivirga imtechensis AK7.</title>
        <authorList>
            <person name="Nupur N."/>
            <person name="Khatri I."/>
            <person name="Kumar R."/>
            <person name="Subramanian S."/>
            <person name="Pinnaka A."/>
        </authorList>
    </citation>
    <scope>NUCLEOTIDE SEQUENCE [LARGE SCALE GENOMIC DNA]</scope>
    <source>
        <strain evidence="1 2">AK7</strain>
    </source>
</reference>
<proteinExistence type="predicted"/>
<evidence type="ECO:0000313" key="2">
    <source>
        <dbReference type="Proteomes" id="UP000011135"/>
    </source>
</evidence>
<accession>L8JSH0</accession>
<sequence>MVTYVNFLNILPHELCEKLNFYTNEKINIISNGIGHAHGM</sequence>
<organism evidence="1 2">
    <name type="scientific">Fulvivirga imtechensis AK7</name>
    <dbReference type="NCBI Taxonomy" id="1237149"/>
    <lineage>
        <taxon>Bacteria</taxon>
        <taxon>Pseudomonadati</taxon>
        <taxon>Bacteroidota</taxon>
        <taxon>Cytophagia</taxon>
        <taxon>Cytophagales</taxon>
        <taxon>Fulvivirgaceae</taxon>
        <taxon>Fulvivirga</taxon>
    </lineage>
</organism>
<dbReference type="AlphaFoldDB" id="L8JSH0"/>
<gene>
    <name evidence="1" type="ORF">C900_02957</name>
</gene>
<keyword evidence="2" id="KW-1185">Reference proteome</keyword>
<protein>
    <submittedName>
        <fullName evidence="1">Uncharacterized protein</fullName>
    </submittedName>
</protein>
<dbReference type="Proteomes" id="UP000011135">
    <property type="component" value="Unassembled WGS sequence"/>
</dbReference>
<comment type="caution">
    <text evidence="1">The sequence shown here is derived from an EMBL/GenBank/DDBJ whole genome shotgun (WGS) entry which is preliminary data.</text>
</comment>
<dbReference type="EMBL" id="AMZN01000044">
    <property type="protein sequence ID" value="ELR71153.1"/>
    <property type="molecule type" value="Genomic_DNA"/>
</dbReference>
<name>L8JSH0_9BACT</name>
<evidence type="ECO:0000313" key="1">
    <source>
        <dbReference type="EMBL" id="ELR71153.1"/>
    </source>
</evidence>